<evidence type="ECO:0000256" key="1">
    <source>
        <dbReference type="SAM" id="MobiDB-lite"/>
    </source>
</evidence>
<reference evidence="2" key="1">
    <citation type="submission" date="2014-11" db="EMBL/GenBank/DDBJ databases">
        <authorList>
            <person name="Otto D Thomas"/>
            <person name="Naeem Raeece"/>
        </authorList>
    </citation>
    <scope>NUCLEOTIDE SEQUENCE</scope>
</reference>
<feature type="region of interest" description="Disordered" evidence="1">
    <location>
        <begin position="156"/>
        <end position="183"/>
    </location>
</feature>
<protein>
    <submittedName>
        <fullName evidence="2">Uncharacterized protein</fullName>
    </submittedName>
</protein>
<proteinExistence type="predicted"/>
<evidence type="ECO:0000313" key="2">
    <source>
        <dbReference type="EMBL" id="CEM52837.1"/>
    </source>
</evidence>
<organism evidence="2">
    <name type="scientific">Chromera velia CCMP2878</name>
    <dbReference type="NCBI Taxonomy" id="1169474"/>
    <lineage>
        <taxon>Eukaryota</taxon>
        <taxon>Sar</taxon>
        <taxon>Alveolata</taxon>
        <taxon>Colpodellida</taxon>
        <taxon>Chromeraceae</taxon>
        <taxon>Chromera</taxon>
    </lineage>
</organism>
<accession>A0A0G4I7A6</accession>
<name>A0A0G4I7A6_9ALVE</name>
<dbReference type="SUPFAM" id="SSF56059">
    <property type="entry name" value="Glutathione synthetase ATP-binding domain-like"/>
    <property type="match status" value="1"/>
</dbReference>
<dbReference type="Gene3D" id="3.30.470.20">
    <property type="entry name" value="ATP-grasp fold, B domain"/>
    <property type="match status" value="1"/>
</dbReference>
<gene>
    <name evidence="2" type="ORF">Cvel_1921</name>
</gene>
<dbReference type="EMBL" id="CDMZ01005392">
    <property type="protein sequence ID" value="CEM52837.1"/>
    <property type="molecule type" value="Genomic_DNA"/>
</dbReference>
<feature type="compositionally biased region" description="Polar residues" evidence="1">
    <location>
        <begin position="163"/>
        <end position="178"/>
    </location>
</feature>
<dbReference type="AlphaFoldDB" id="A0A0G4I7A6"/>
<dbReference type="VEuPathDB" id="CryptoDB:Cvel_1921"/>
<dbReference type="Pfam" id="PF03133">
    <property type="entry name" value="TTL"/>
    <property type="match status" value="1"/>
</dbReference>
<sequence>MTAAECEKRRRAEAKDDPGLRCPGFDVVDGRGVFSRHTVVNTVLTRGGFDVERDAEEVERLTRIRKSQAGEAGGGGRDQNGEQLRVLEFMYTVTFRNGHVVGMPSNLTSYVDWLPGGHPTRPSKWNKCGLARADKRVFAQAFENFNSLHRDRFFPPSRPSVAGTASESQSQTQTAEWNTTHRHGGGAIPIPESFYAPHLSRVFEELEEGGDGAPFFVKIADVHKSKGTFPVKSTAELTALLSDLHSSGVPDTRLLVQRGVHPPHLLGGKRKWHFRVFALVPDWSNPYVLFCRDCGTVIRASEEFGDGSKKLSLVSHTDLVVNSGRQRDSTPYAALARIVGREVRDRVWNEVERAVTLGVLANVGHVDRGHKTLQQKYCGPSGDCSPECFNVIAADFMLDSQSNVFLLEIMGASNWLMATAADVEKLVGETLQLLRAVPMDSASFPNHPRDQAEEAMGALGLGTLEEALTRAGGGERFAEEKWRAQADFLETMFIAEAIQESIRKGEAGKDLKGLDPELSFSFSWPPVTAPSQWPAWARESILKPGFNAAGGDPGPRGNGTRLESVRAPPSFTEDSLFESLAFAAGGGGWDEVTVARHRAVARVAARISLIRGASAVFSLADMPSATSYIEIH</sequence>
<dbReference type="InterPro" id="IPR004344">
    <property type="entry name" value="TTL/TTLL_fam"/>
</dbReference>